<dbReference type="InParanoid" id="A0A067RKK3"/>
<evidence type="ECO:0000313" key="4">
    <source>
        <dbReference type="Proteomes" id="UP000027135"/>
    </source>
</evidence>
<feature type="compositionally biased region" description="Basic and acidic residues" evidence="1">
    <location>
        <begin position="1"/>
        <end position="10"/>
    </location>
</feature>
<keyword evidence="4" id="KW-1185">Reference proteome</keyword>
<accession>A0A067RKK3</accession>
<name>A0A067RKK3_ZOONE</name>
<feature type="compositionally biased region" description="Low complexity" evidence="1">
    <location>
        <begin position="113"/>
        <end position="130"/>
    </location>
</feature>
<dbReference type="InterPro" id="IPR032050">
    <property type="entry name" value="DUF4797"/>
</dbReference>
<sequence>MEQETSRKADTSIVFVSLNPPSLGSPRSVSPMSSSPTRDLRGIGLFRAIGRHLRHPRHFRDNEEDDNTSQSTDSEERSCGSAGSRNSRSKKYPSGKKGRFVHRSASSDLSHQNSTGNSGESSSGSDTSSGHVPRHNVTSSPSSSLRQRSSFKEVFQSLTISSRSHSASCASPRLSNTDTVRLASGTNASGEKKKKKKSILRPPVTYTYVRGLSGLPTQRVPKGYRCFYLPSVACCGSSKFGNHHHFPGLNR</sequence>
<feature type="region of interest" description="Disordered" evidence="1">
    <location>
        <begin position="1"/>
        <end position="148"/>
    </location>
</feature>
<dbReference type="Pfam" id="PF16051">
    <property type="entry name" value="DUF4797"/>
    <property type="match status" value="1"/>
</dbReference>
<feature type="domain" description="DUF4797" evidence="2">
    <location>
        <begin position="197"/>
        <end position="223"/>
    </location>
</feature>
<feature type="compositionally biased region" description="Basic residues" evidence="1">
    <location>
        <begin position="49"/>
        <end position="58"/>
    </location>
</feature>
<feature type="compositionally biased region" description="Low complexity" evidence="1">
    <location>
        <begin position="139"/>
        <end position="148"/>
    </location>
</feature>
<protein>
    <recommendedName>
        <fullName evidence="2">DUF4797 domain-containing protein</fullName>
    </recommendedName>
</protein>
<dbReference type="eggNOG" id="ENOG502SGXT">
    <property type="taxonomic scope" value="Eukaryota"/>
</dbReference>
<evidence type="ECO:0000259" key="2">
    <source>
        <dbReference type="Pfam" id="PF16051"/>
    </source>
</evidence>
<feature type="compositionally biased region" description="Basic residues" evidence="1">
    <location>
        <begin position="87"/>
        <end position="102"/>
    </location>
</feature>
<evidence type="ECO:0000313" key="3">
    <source>
        <dbReference type="EMBL" id="KDR20015.1"/>
    </source>
</evidence>
<dbReference type="Proteomes" id="UP000027135">
    <property type="component" value="Unassembled WGS sequence"/>
</dbReference>
<reference evidence="3 4" key="1">
    <citation type="journal article" date="2014" name="Nat. Commun.">
        <title>Molecular traces of alternative social organization in a termite genome.</title>
        <authorList>
            <person name="Terrapon N."/>
            <person name="Li C."/>
            <person name="Robertson H.M."/>
            <person name="Ji L."/>
            <person name="Meng X."/>
            <person name="Booth W."/>
            <person name="Chen Z."/>
            <person name="Childers C.P."/>
            <person name="Glastad K.M."/>
            <person name="Gokhale K."/>
            <person name="Gowin J."/>
            <person name="Gronenberg W."/>
            <person name="Hermansen R.A."/>
            <person name="Hu H."/>
            <person name="Hunt B.G."/>
            <person name="Huylmans A.K."/>
            <person name="Khalil S.M."/>
            <person name="Mitchell R.D."/>
            <person name="Munoz-Torres M.C."/>
            <person name="Mustard J.A."/>
            <person name="Pan H."/>
            <person name="Reese J.T."/>
            <person name="Scharf M.E."/>
            <person name="Sun F."/>
            <person name="Vogel H."/>
            <person name="Xiao J."/>
            <person name="Yang W."/>
            <person name="Yang Z."/>
            <person name="Yang Z."/>
            <person name="Zhou J."/>
            <person name="Zhu J."/>
            <person name="Brent C.S."/>
            <person name="Elsik C.G."/>
            <person name="Goodisman M.A."/>
            <person name="Liberles D.A."/>
            <person name="Roe R.M."/>
            <person name="Vargo E.L."/>
            <person name="Vilcinskas A."/>
            <person name="Wang J."/>
            <person name="Bornberg-Bauer E."/>
            <person name="Korb J."/>
            <person name="Zhang G."/>
            <person name="Liebig J."/>
        </authorList>
    </citation>
    <scope>NUCLEOTIDE SEQUENCE [LARGE SCALE GENOMIC DNA]</scope>
    <source>
        <tissue evidence="3">Whole organism</tissue>
    </source>
</reference>
<gene>
    <name evidence="3" type="ORF">L798_05250</name>
</gene>
<dbReference type="EMBL" id="KK852621">
    <property type="protein sequence ID" value="KDR20015.1"/>
    <property type="molecule type" value="Genomic_DNA"/>
</dbReference>
<dbReference type="OMA" id="RHTVCCA"/>
<proteinExistence type="predicted"/>
<dbReference type="AlphaFoldDB" id="A0A067RKK3"/>
<evidence type="ECO:0000256" key="1">
    <source>
        <dbReference type="SAM" id="MobiDB-lite"/>
    </source>
</evidence>
<organism evidence="3 4">
    <name type="scientific">Zootermopsis nevadensis</name>
    <name type="common">Dampwood termite</name>
    <dbReference type="NCBI Taxonomy" id="136037"/>
    <lineage>
        <taxon>Eukaryota</taxon>
        <taxon>Metazoa</taxon>
        <taxon>Ecdysozoa</taxon>
        <taxon>Arthropoda</taxon>
        <taxon>Hexapoda</taxon>
        <taxon>Insecta</taxon>
        <taxon>Pterygota</taxon>
        <taxon>Neoptera</taxon>
        <taxon>Polyneoptera</taxon>
        <taxon>Dictyoptera</taxon>
        <taxon>Blattodea</taxon>
        <taxon>Blattoidea</taxon>
        <taxon>Termitoidae</taxon>
        <taxon>Termopsidae</taxon>
        <taxon>Zootermopsis</taxon>
    </lineage>
</organism>
<dbReference type="OrthoDB" id="8197399at2759"/>
<feature type="compositionally biased region" description="Low complexity" evidence="1">
    <location>
        <begin position="22"/>
        <end position="36"/>
    </location>
</feature>